<sequence length="299" mass="33198">MNLRRLEQLVALAEERSFVKAAERTHLSQPALTRGIQNLEHELGIRLFDRTPQGVVPTAAGQQLINRARRVLFEARGLRRDADLIRNHEMGEVRFGAGSYPSAILLPDVLGTLMSEYPHLQIKVEVNDWATLLRKVETEELDFAVVERRTVPHDSALESQPLSKEAAGWYVRRGHPLADGRAVATRDLGDYPLVSVPLPETARNRLKRRLGQSPGEALALSLECNDLVTLREVVTRTDAVLSATPSVCRAQVAAGRLVRLNIQDSHQEVELAVARLANRTLSPAAHKALSLIQAWADQH</sequence>
<dbReference type="GO" id="GO:0003677">
    <property type="term" value="F:DNA binding"/>
    <property type="evidence" value="ECO:0007669"/>
    <property type="project" value="UniProtKB-KW"/>
</dbReference>
<dbReference type="EMBL" id="JAJVKT010000005">
    <property type="protein sequence ID" value="MCE7508078.1"/>
    <property type="molecule type" value="Genomic_DNA"/>
</dbReference>
<dbReference type="SUPFAM" id="SSF53850">
    <property type="entry name" value="Periplasmic binding protein-like II"/>
    <property type="match status" value="1"/>
</dbReference>
<gene>
    <name evidence="6" type="ORF">LZG35_05475</name>
</gene>
<keyword evidence="2" id="KW-0805">Transcription regulation</keyword>
<dbReference type="CDD" id="cd05466">
    <property type="entry name" value="PBP2_LTTR_substrate"/>
    <property type="match status" value="1"/>
</dbReference>
<dbReference type="GO" id="GO:0003700">
    <property type="term" value="F:DNA-binding transcription factor activity"/>
    <property type="evidence" value="ECO:0007669"/>
    <property type="project" value="InterPro"/>
</dbReference>
<evidence type="ECO:0000256" key="1">
    <source>
        <dbReference type="ARBA" id="ARBA00009437"/>
    </source>
</evidence>
<evidence type="ECO:0000256" key="2">
    <source>
        <dbReference type="ARBA" id="ARBA00023015"/>
    </source>
</evidence>
<evidence type="ECO:0000313" key="7">
    <source>
        <dbReference type="Proteomes" id="UP001107961"/>
    </source>
</evidence>
<organism evidence="6 7">
    <name type="scientific">Alloalcanivorax xenomutans</name>
    <dbReference type="NCBI Taxonomy" id="1094342"/>
    <lineage>
        <taxon>Bacteria</taxon>
        <taxon>Pseudomonadati</taxon>
        <taxon>Pseudomonadota</taxon>
        <taxon>Gammaproteobacteria</taxon>
        <taxon>Oceanospirillales</taxon>
        <taxon>Alcanivoracaceae</taxon>
        <taxon>Alloalcanivorax</taxon>
    </lineage>
</organism>
<keyword evidence="3" id="KW-0238">DNA-binding</keyword>
<proteinExistence type="inferred from homology"/>
<dbReference type="FunFam" id="1.10.10.10:FF:000001">
    <property type="entry name" value="LysR family transcriptional regulator"/>
    <property type="match status" value="1"/>
</dbReference>
<dbReference type="Gene3D" id="1.10.10.10">
    <property type="entry name" value="Winged helix-like DNA-binding domain superfamily/Winged helix DNA-binding domain"/>
    <property type="match status" value="1"/>
</dbReference>
<comment type="similarity">
    <text evidence="1">Belongs to the LysR transcriptional regulatory family.</text>
</comment>
<evidence type="ECO:0000259" key="5">
    <source>
        <dbReference type="PROSITE" id="PS50931"/>
    </source>
</evidence>
<dbReference type="InterPro" id="IPR036390">
    <property type="entry name" value="WH_DNA-bd_sf"/>
</dbReference>
<dbReference type="InterPro" id="IPR036388">
    <property type="entry name" value="WH-like_DNA-bd_sf"/>
</dbReference>
<dbReference type="InterPro" id="IPR000847">
    <property type="entry name" value="LysR_HTH_N"/>
</dbReference>
<evidence type="ECO:0000256" key="4">
    <source>
        <dbReference type="ARBA" id="ARBA00023163"/>
    </source>
</evidence>
<evidence type="ECO:0000313" key="6">
    <source>
        <dbReference type="EMBL" id="MCE7508078.1"/>
    </source>
</evidence>
<dbReference type="PROSITE" id="PS50931">
    <property type="entry name" value="HTH_LYSR"/>
    <property type="match status" value="1"/>
</dbReference>
<dbReference type="Gene3D" id="3.40.190.10">
    <property type="entry name" value="Periplasmic binding protein-like II"/>
    <property type="match status" value="2"/>
</dbReference>
<reference evidence="6" key="1">
    <citation type="submission" date="2022-01" db="EMBL/GenBank/DDBJ databases">
        <authorList>
            <person name="Karlyshev A.V."/>
            <person name="Jaspars M."/>
        </authorList>
    </citation>
    <scope>NUCLEOTIDE SEQUENCE</scope>
    <source>
        <strain evidence="6">AGSA3-2</strain>
    </source>
</reference>
<evidence type="ECO:0000256" key="3">
    <source>
        <dbReference type="ARBA" id="ARBA00023125"/>
    </source>
</evidence>
<feature type="domain" description="HTH lysR-type" evidence="5">
    <location>
        <begin position="1"/>
        <end position="58"/>
    </location>
</feature>
<protein>
    <submittedName>
        <fullName evidence="6">LysR family transcriptional regulator</fullName>
    </submittedName>
</protein>
<dbReference type="PANTHER" id="PTHR30419:SF30">
    <property type="entry name" value="LYSR FAMILY TRANSCRIPTIONAL REGULATOR"/>
    <property type="match status" value="1"/>
</dbReference>
<comment type="caution">
    <text evidence="6">The sequence shown here is derived from an EMBL/GenBank/DDBJ whole genome shotgun (WGS) entry which is preliminary data.</text>
</comment>
<dbReference type="InterPro" id="IPR050950">
    <property type="entry name" value="HTH-type_LysR_regulators"/>
</dbReference>
<dbReference type="RefSeq" id="WP_022994774.1">
    <property type="nucleotide sequence ID" value="NZ_CBDDTQ010000003.1"/>
</dbReference>
<keyword evidence="7" id="KW-1185">Reference proteome</keyword>
<dbReference type="Pfam" id="PF03466">
    <property type="entry name" value="LysR_substrate"/>
    <property type="match status" value="1"/>
</dbReference>
<dbReference type="PANTHER" id="PTHR30419">
    <property type="entry name" value="HTH-TYPE TRANSCRIPTIONAL REGULATOR YBHD"/>
    <property type="match status" value="1"/>
</dbReference>
<dbReference type="GO" id="GO:0005829">
    <property type="term" value="C:cytosol"/>
    <property type="evidence" value="ECO:0007669"/>
    <property type="project" value="TreeGrafter"/>
</dbReference>
<name>A0A9Q3ZBW6_9GAMM</name>
<dbReference type="KEGG" id="axe:P40_20360"/>
<keyword evidence="4" id="KW-0804">Transcription</keyword>
<dbReference type="InterPro" id="IPR005119">
    <property type="entry name" value="LysR_subst-bd"/>
</dbReference>
<dbReference type="Proteomes" id="UP001107961">
    <property type="component" value="Unassembled WGS sequence"/>
</dbReference>
<dbReference type="SUPFAM" id="SSF46785">
    <property type="entry name" value="Winged helix' DNA-binding domain"/>
    <property type="match status" value="1"/>
</dbReference>
<dbReference type="PRINTS" id="PR00039">
    <property type="entry name" value="HTHLYSR"/>
</dbReference>
<accession>A0A9Q3ZBW6</accession>
<dbReference type="AlphaFoldDB" id="A0A9Q3ZBW6"/>
<dbReference type="Pfam" id="PF00126">
    <property type="entry name" value="HTH_1"/>
    <property type="match status" value="1"/>
</dbReference>